<dbReference type="SUPFAM" id="SSF51430">
    <property type="entry name" value="NAD(P)-linked oxidoreductase"/>
    <property type="match status" value="1"/>
</dbReference>
<dbReference type="Gene3D" id="3.20.20.100">
    <property type="entry name" value="NADP-dependent oxidoreductase domain"/>
    <property type="match status" value="1"/>
</dbReference>
<gene>
    <name evidence="3" type="ORF">VHP8226_03530</name>
</gene>
<protein>
    <recommendedName>
        <fullName evidence="2">NADP-dependent oxidoreductase domain-containing protein</fullName>
    </recommendedName>
</protein>
<proteinExistence type="predicted"/>
<dbReference type="Pfam" id="PF00248">
    <property type="entry name" value="Aldo_ket_red"/>
    <property type="match status" value="1"/>
</dbReference>
<organism evidence="3 4">
    <name type="scientific">Vibrio hippocampi</name>
    <dbReference type="NCBI Taxonomy" id="654686"/>
    <lineage>
        <taxon>Bacteria</taxon>
        <taxon>Pseudomonadati</taxon>
        <taxon>Pseudomonadota</taxon>
        <taxon>Gammaproteobacteria</taxon>
        <taxon>Vibrionales</taxon>
        <taxon>Vibrionaceae</taxon>
        <taxon>Vibrio</taxon>
    </lineage>
</organism>
<sequence length="89" mass="9555">MVQVGTGIISRQRLEEIKNIAAEYDISPAQLALAWLVAQGDNIMPIPGSRKTSRIDENIAALNVTLSPETLQKLDQIAPIGAFKGATLV</sequence>
<comment type="caution">
    <text evidence="3">The sequence shown here is derived from an EMBL/GenBank/DDBJ whole genome shotgun (WGS) entry which is preliminary data.</text>
</comment>
<dbReference type="InterPro" id="IPR023210">
    <property type="entry name" value="NADP_OxRdtase_dom"/>
</dbReference>
<dbReference type="PANTHER" id="PTHR43625">
    <property type="entry name" value="AFLATOXIN B1 ALDEHYDE REDUCTASE"/>
    <property type="match status" value="1"/>
</dbReference>
<dbReference type="Proteomes" id="UP000838160">
    <property type="component" value="Unassembled WGS sequence"/>
</dbReference>
<dbReference type="InterPro" id="IPR036812">
    <property type="entry name" value="NAD(P)_OxRdtase_dom_sf"/>
</dbReference>
<evidence type="ECO:0000256" key="1">
    <source>
        <dbReference type="ARBA" id="ARBA00023002"/>
    </source>
</evidence>
<keyword evidence="1" id="KW-0560">Oxidoreductase</keyword>
<evidence type="ECO:0000313" key="3">
    <source>
        <dbReference type="EMBL" id="CAH0529774.1"/>
    </source>
</evidence>
<reference evidence="3" key="1">
    <citation type="submission" date="2021-12" db="EMBL/GenBank/DDBJ databases">
        <authorList>
            <person name="Rodrigo-Torres L."/>
            <person name="Arahal R. D."/>
            <person name="Lucena T."/>
        </authorList>
    </citation>
    <scope>NUCLEOTIDE SEQUENCE</scope>
    <source>
        <strain evidence="3">CECT 8226</strain>
    </source>
</reference>
<accession>A0ABM8ZNF0</accession>
<dbReference type="EMBL" id="CAKLCM010000003">
    <property type="protein sequence ID" value="CAH0529774.1"/>
    <property type="molecule type" value="Genomic_DNA"/>
</dbReference>
<keyword evidence="4" id="KW-1185">Reference proteome</keyword>
<feature type="domain" description="NADP-dependent oxidoreductase" evidence="2">
    <location>
        <begin position="12"/>
        <end position="77"/>
    </location>
</feature>
<dbReference type="RefSeq" id="WP_237486337.1">
    <property type="nucleotide sequence ID" value="NZ_CAKLCM010000003.1"/>
</dbReference>
<evidence type="ECO:0000259" key="2">
    <source>
        <dbReference type="Pfam" id="PF00248"/>
    </source>
</evidence>
<evidence type="ECO:0000313" key="4">
    <source>
        <dbReference type="Proteomes" id="UP000838160"/>
    </source>
</evidence>
<name>A0ABM8ZNF0_9VIBR</name>
<dbReference type="InterPro" id="IPR050791">
    <property type="entry name" value="Aldo-Keto_reductase"/>
</dbReference>
<dbReference type="PANTHER" id="PTHR43625:SF40">
    <property type="entry name" value="ALDO-KETO REDUCTASE YAKC [NADP(+)]"/>
    <property type="match status" value="1"/>
</dbReference>